<keyword evidence="5 8" id="KW-0808">Transferase</keyword>
<keyword evidence="7 8" id="KW-0119">Carbohydrate metabolism</keyword>
<gene>
    <name evidence="9" type="ORF">CSSPTR1EN2_LOCUS12111</name>
</gene>
<dbReference type="CDD" id="cd04300">
    <property type="entry name" value="GT35_Glycogen_Phosphorylase"/>
    <property type="match status" value="1"/>
</dbReference>
<accession>A0ABP0U745</accession>
<evidence type="ECO:0000313" key="10">
    <source>
        <dbReference type="Proteomes" id="UP001497512"/>
    </source>
</evidence>
<comment type="cofactor">
    <cofactor evidence="2 8">
        <name>pyridoxal 5'-phosphate</name>
        <dbReference type="ChEBI" id="CHEBI:597326"/>
    </cofactor>
</comment>
<dbReference type="Pfam" id="PF00343">
    <property type="entry name" value="Phosphorylase"/>
    <property type="match status" value="1"/>
</dbReference>
<evidence type="ECO:0000256" key="1">
    <source>
        <dbReference type="ARBA" id="ARBA00001275"/>
    </source>
</evidence>
<keyword evidence="6 8" id="KW-0663">Pyridoxal phosphate</keyword>
<evidence type="ECO:0000256" key="2">
    <source>
        <dbReference type="ARBA" id="ARBA00001933"/>
    </source>
</evidence>
<protein>
    <recommendedName>
        <fullName evidence="8">Alpha-1,4 glucan phosphorylase</fullName>
        <ecNumber evidence="8">2.4.1.1</ecNumber>
    </recommendedName>
</protein>
<dbReference type="PANTHER" id="PTHR11468">
    <property type="entry name" value="GLYCOGEN PHOSPHORYLASE"/>
    <property type="match status" value="1"/>
</dbReference>
<dbReference type="EMBL" id="OZ019894">
    <property type="protein sequence ID" value="CAK9214197.1"/>
    <property type="molecule type" value="Genomic_DNA"/>
</dbReference>
<comment type="function">
    <text evidence="8">Allosteric enzyme that catalyzes the rate-limiting step in glycogen catabolism, the phosphorolytic cleavage of glycogen to produce glucose-1-phosphate, and plays a central role in maintaining cellular and organismal glucose homeostasis.</text>
</comment>
<dbReference type="Proteomes" id="UP001497512">
    <property type="component" value="Chromosome 2"/>
</dbReference>
<evidence type="ECO:0000256" key="7">
    <source>
        <dbReference type="ARBA" id="ARBA00023277"/>
    </source>
</evidence>
<dbReference type="PROSITE" id="PS00102">
    <property type="entry name" value="PHOSPHORYLASE"/>
    <property type="match status" value="1"/>
</dbReference>
<dbReference type="InterPro" id="IPR000811">
    <property type="entry name" value="Glyco_trans_35"/>
</dbReference>
<sequence>MAITLSQASSRLVAPFLTPPSFRRSSSRVKSFCGCRSGGPGSFFFVHGQRTRASTSNTNYIFGVDVRACVLPIRKTVRATGVQQLSSEPLEGGETDPETVIRIVIDNEMDESCTSIDITSPNWPGILACVTLRFRDLELQVVKASVELKEGFVFHKFLVTDNRGLKPQDAKTLNMIEKGLHAALDPVLWPELTTDGKLTKGVGLVGNPELQRRRRLMWLMDQYLKNDVLSIQKSIVDHVEYTIARSRFKFDDFEAYKATANSVRDRLIESWNDNQQFHRDMDSKRVYYLSMEFLMGRSLLNSIFNLGIKEQYAQALSELGYNLEVVVEQERDAALGNGGLGRLAACFLDSLATMNYSAWGYGIRYQYGLFRQTLQDGFQHEQPDYWLNVGNPWEIERVHVTYPISFYGKVEEKWVEGTKTFTWTPDEMVEAVAYDNPIPGYNTGNTINLRLWAAKPSGEFDLQSFNTGDYVNAILSKQRAETISNVLYPDDRTYQGKELRLKQQYFFVSASLQDIMRRFKDHHSTFDNFADKVAVQLNDTHPTIGVPELMRLLVDVEGLQWAKAWDITTKVFSITIHSVVAETLEKWSVELLQTLLPRHLQIIFKINAMFLEEVKNKIGNDYDHLARLSIIEEGEKKSVKMGSLALVASHTVNGVSKLHSELLKERVFKDFYDIFPHKFQNKTNGVTQRRWLAFCNPGLRDMLTKWLGTEAWITNLDLLTGLRQYASDPILQKEWNLVRRHNKARLATYIEAISGVKVSIDAMFDVQVKRIHQYKRQLLNVLSIIHRADCIKNMSPAEKTKVVPRVCIIGGKAAPGYEIAKKIIKLVTTVGEKINNDKDIGNLLKVVFVPDYNVSLAELIIPASDLSQHISTAGNEASGTSNMKFTMNGCLLLATLSGSNIEIQKEIGDENIFVFGAKPEEVDRLRAERRQFQPPQEFHRIIGMIRNGKFGDTEYFQELCQTVDGGNDFYLLGNDFSSYLEAQAAVDEAYVDRERWTRMSIMSTAGSGNFSIDRTTCEYAENIWGIKPCQPTS</sequence>
<proteinExistence type="inferred from homology"/>
<dbReference type="InterPro" id="IPR011833">
    <property type="entry name" value="Glycg_phsphrylas"/>
</dbReference>
<evidence type="ECO:0000256" key="4">
    <source>
        <dbReference type="ARBA" id="ARBA00022676"/>
    </source>
</evidence>
<organism evidence="9 10">
    <name type="scientific">Sphagnum troendelagicum</name>
    <dbReference type="NCBI Taxonomy" id="128251"/>
    <lineage>
        <taxon>Eukaryota</taxon>
        <taxon>Viridiplantae</taxon>
        <taxon>Streptophyta</taxon>
        <taxon>Embryophyta</taxon>
        <taxon>Bryophyta</taxon>
        <taxon>Sphagnophytina</taxon>
        <taxon>Sphagnopsida</taxon>
        <taxon>Sphagnales</taxon>
        <taxon>Sphagnaceae</taxon>
        <taxon>Sphagnum</taxon>
    </lineage>
</organism>
<dbReference type="InterPro" id="IPR035090">
    <property type="entry name" value="Pyridoxal_P_attach_site"/>
</dbReference>
<evidence type="ECO:0000256" key="6">
    <source>
        <dbReference type="ARBA" id="ARBA00022898"/>
    </source>
</evidence>
<evidence type="ECO:0000256" key="8">
    <source>
        <dbReference type="RuleBase" id="RU000587"/>
    </source>
</evidence>
<name>A0ABP0U745_9BRYO</name>
<dbReference type="SUPFAM" id="SSF53756">
    <property type="entry name" value="UDP-Glycosyltransferase/glycogen phosphorylase"/>
    <property type="match status" value="1"/>
</dbReference>
<keyword evidence="10" id="KW-1185">Reference proteome</keyword>
<comment type="catalytic activity">
    <reaction evidence="1 8">
        <text>[(1-&gt;4)-alpha-D-glucosyl](n) + phosphate = [(1-&gt;4)-alpha-D-glucosyl](n-1) + alpha-D-glucose 1-phosphate</text>
        <dbReference type="Rhea" id="RHEA:41732"/>
        <dbReference type="Rhea" id="RHEA-COMP:9584"/>
        <dbReference type="Rhea" id="RHEA-COMP:9586"/>
        <dbReference type="ChEBI" id="CHEBI:15444"/>
        <dbReference type="ChEBI" id="CHEBI:43474"/>
        <dbReference type="ChEBI" id="CHEBI:58601"/>
        <dbReference type="EC" id="2.4.1.1"/>
    </reaction>
</comment>
<evidence type="ECO:0000256" key="3">
    <source>
        <dbReference type="ARBA" id="ARBA00006047"/>
    </source>
</evidence>
<comment type="similarity">
    <text evidence="3 8">Belongs to the glycogen phosphorylase family.</text>
</comment>
<dbReference type="Gene3D" id="3.40.50.2000">
    <property type="entry name" value="Glycogen Phosphorylase B"/>
    <property type="match status" value="2"/>
</dbReference>
<reference evidence="9" key="1">
    <citation type="submission" date="2024-02" db="EMBL/GenBank/DDBJ databases">
        <authorList>
            <consortium name="ELIXIR-Norway"/>
            <consortium name="Elixir Norway"/>
        </authorList>
    </citation>
    <scope>NUCLEOTIDE SEQUENCE</scope>
</reference>
<dbReference type="NCBIfam" id="TIGR02093">
    <property type="entry name" value="P_ylase"/>
    <property type="match status" value="1"/>
</dbReference>
<evidence type="ECO:0000313" key="9">
    <source>
        <dbReference type="EMBL" id="CAK9214197.1"/>
    </source>
</evidence>
<keyword evidence="4 8" id="KW-0328">Glycosyltransferase</keyword>
<dbReference type="PANTHER" id="PTHR11468:SF30">
    <property type="entry name" value="ALPHA-1,4 GLUCAN PHOSPHORYLASE"/>
    <property type="match status" value="1"/>
</dbReference>
<evidence type="ECO:0000256" key="5">
    <source>
        <dbReference type="ARBA" id="ARBA00022679"/>
    </source>
</evidence>
<dbReference type="EC" id="2.4.1.1" evidence="8"/>